<sequence>MTQKECVQVVRAAGFSGYDKSLDSKANNPGKYGVQRTAEAQAALDAVATARNGGLTVKQCKRSGDRHKLPHRISARFTREQAERIKEAVKLCGYGTTQGWLNVCSYRLLREEEKKKAPASAGTDNRGADQKSTSKKYTTGEDLSNA</sequence>
<dbReference type="RefSeq" id="WP_050005888.1">
    <property type="nucleotide sequence ID" value="NZ_JXXK01000021.1"/>
</dbReference>
<feature type="region of interest" description="Disordered" evidence="1">
    <location>
        <begin position="114"/>
        <end position="146"/>
    </location>
</feature>
<evidence type="ECO:0000313" key="2">
    <source>
        <dbReference type="EMBL" id="KJF39202.1"/>
    </source>
</evidence>
<protein>
    <submittedName>
        <fullName evidence="2">Uncharacterized protein</fullName>
    </submittedName>
</protein>
<reference evidence="2" key="1">
    <citation type="submission" date="2015-02" db="EMBL/GenBank/DDBJ databases">
        <title>A novel member of the family Ruminococcaceae isolated from human feces.</title>
        <authorList>
            <person name="Shkoporov A.N."/>
            <person name="Chaplin A.V."/>
            <person name="Motuzova O.V."/>
            <person name="Kafarskaia L.I."/>
            <person name="Khokhlova E.V."/>
            <person name="Efimov B.A."/>
        </authorList>
    </citation>
    <scope>NUCLEOTIDE SEQUENCE [LARGE SCALE GENOMIC DNA]</scope>
    <source>
        <strain evidence="2">585-1</strain>
    </source>
</reference>
<evidence type="ECO:0000256" key="1">
    <source>
        <dbReference type="SAM" id="MobiDB-lite"/>
    </source>
</evidence>
<dbReference type="GeneID" id="42857561"/>
<gene>
    <name evidence="2" type="ORF">TQ39_13400</name>
</gene>
<dbReference type="AlphaFoldDB" id="A0A0D8IX13"/>
<keyword evidence="3" id="KW-1185">Reference proteome</keyword>
<dbReference type="Proteomes" id="UP000032483">
    <property type="component" value="Unassembled WGS sequence"/>
</dbReference>
<organism evidence="2 3">
    <name type="scientific">Ruthenibacterium lactatiformans</name>
    <dbReference type="NCBI Taxonomy" id="1550024"/>
    <lineage>
        <taxon>Bacteria</taxon>
        <taxon>Bacillati</taxon>
        <taxon>Bacillota</taxon>
        <taxon>Clostridia</taxon>
        <taxon>Eubacteriales</taxon>
        <taxon>Oscillospiraceae</taxon>
        <taxon>Ruthenibacterium</taxon>
    </lineage>
</organism>
<name>A0A0D8IX13_9FIRM</name>
<accession>A0A0D8IX13</accession>
<proteinExistence type="predicted"/>
<evidence type="ECO:0000313" key="3">
    <source>
        <dbReference type="Proteomes" id="UP000032483"/>
    </source>
</evidence>
<comment type="caution">
    <text evidence="2">The sequence shown here is derived from an EMBL/GenBank/DDBJ whole genome shotgun (WGS) entry which is preliminary data.</text>
</comment>
<dbReference type="EMBL" id="JXXK01000021">
    <property type="protein sequence ID" value="KJF39202.1"/>
    <property type="molecule type" value="Genomic_DNA"/>
</dbReference>
<feature type="compositionally biased region" description="Polar residues" evidence="1">
    <location>
        <begin position="135"/>
        <end position="146"/>
    </location>
</feature>